<keyword evidence="2" id="KW-0521">NADP</keyword>
<evidence type="ECO:0000313" key="5">
    <source>
        <dbReference type="Proteomes" id="UP000559256"/>
    </source>
</evidence>
<reference evidence="4 5" key="1">
    <citation type="journal article" date="2020" name="ISME J.">
        <title>Uncovering the hidden diversity of litter-decomposition mechanisms in mushroom-forming fungi.</title>
        <authorList>
            <person name="Floudas D."/>
            <person name="Bentzer J."/>
            <person name="Ahren D."/>
            <person name="Johansson T."/>
            <person name="Persson P."/>
            <person name="Tunlid A."/>
        </authorList>
    </citation>
    <scope>NUCLEOTIDE SEQUENCE [LARGE SCALE GENOMIC DNA]</scope>
    <source>
        <strain evidence="4 5">CBS 291.85</strain>
    </source>
</reference>
<accession>A0A8H5GP76</accession>
<evidence type="ECO:0000256" key="3">
    <source>
        <dbReference type="ARBA" id="ARBA00023002"/>
    </source>
</evidence>
<dbReference type="PANTHER" id="PTHR24320">
    <property type="entry name" value="RETINOL DEHYDROGENASE"/>
    <property type="match status" value="1"/>
</dbReference>
<dbReference type="Pfam" id="PF00106">
    <property type="entry name" value="adh_short"/>
    <property type="match status" value="1"/>
</dbReference>
<protein>
    <recommendedName>
        <fullName evidence="6">NAD(P)-binding protein</fullName>
    </recommendedName>
</protein>
<dbReference type="AlphaFoldDB" id="A0A8H5GP76"/>
<evidence type="ECO:0000313" key="4">
    <source>
        <dbReference type="EMBL" id="KAF5368335.1"/>
    </source>
</evidence>
<name>A0A8H5GP76_9AGAR</name>
<dbReference type="PRINTS" id="PR00081">
    <property type="entry name" value="GDHRDH"/>
</dbReference>
<dbReference type="PANTHER" id="PTHR24320:SF282">
    <property type="entry name" value="WW DOMAIN-CONTAINING OXIDOREDUCTASE"/>
    <property type="match status" value="1"/>
</dbReference>
<evidence type="ECO:0008006" key="6">
    <source>
        <dbReference type="Google" id="ProtNLM"/>
    </source>
</evidence>
<keyword evidence="3" id="KW-0560">Oxidoreductase</keyword>
<dbReference type="SUPFAM" id="SSF51735">
    <property type="entry name" value="NAD(P)-binding Rossmann-fold domains"/>
    <property type="match status" value="1"/>
</dbReference>
<dbReference type="GO" id="GO:0016491">
    <property type="term" value="F:oxidoreductase activity"/>
    <property type="evidence" value="ECO:0007669"/>
    <property type="project" value="UniProtKB-KW"/>
</dbReference>
<sequence>MPGRKAISEEDLVDLKGKVAIVTGGNTGVGYATIQMLARKGAKVYMAARNEGKATEAIKQLQAEGISDVHWLNLDLSDPRRAQSAGKEFLEKEKRLDILVNNAAIGAVGPYKLNKDGLLDIMVTNHISHFVLTETVLPLMKTTAKETGSDVRIVNVTSIAHDRVKPESYTSKEALNKDYGESFGGYLDTYGNSKLANILHIKELQRRLNSESISITCIATHPGAIKTNVLGPLFFAPWRKGAMTVGFGAAGKEVKEQSETYQGAYLAPIAAITTPSKYALDERLAKELHETTENIVKELGL</sequence>
<proteinExistence type="inferred from homology"/>
<comment type="caution">
    <text evidence="4">The sequence shown here is derived from an EMBL/GenBank/DDBJ whole genome shotgun (WGS) entry which is preliminary data.</text>
</comment>
<evidence type="ECO:0000256" key="1">
    <source>
        <dbReference type="ARBA" id="ARBA00006484"/>
    </source>
</evidence>
<comment type="similarity">
    <text evidence="1">Belongs to the short-chain dehydrogenases/reductases (SDR) family.</text>
</comment>
<organism evidence="4 5">
    <name type="scientific">Tetrapyrgos nigripes</name>
    <dbReference type="NCBI Taxonomy" id="182062"/>
    <lineage>
        <taxon>Eukaryota</taxon>
        <taxon>Fungi</taxon>
        <taxon>Dikarya</taxon>
        <taxon>Basidiomycota</taxon>
        <taxon>Agaricomycotina</taxon>
        <taxon>Agaricomycetes</taxon>
        <taxon>Agaricomycetidae</taxon>
        <taxon>Agaricales</taxon>
        <taxon>Marasmiineae</taxon>
        <taxon>Marasmiaceae</taxon>
        <taxon>Tetrapyrgos</taxon>
    </lineage>
</organism>
<dbReference type="EMBL" id="JAACJM010000015">
    <property type="protein sequence ID" value="KAF5368335.1"/>
    <property type="molecule type" value="Genomic_DNA"/>
</dbReference>
<gene>
    <name evidence="4" type="ORF">D9758_002229</name>
</gene>
<dbReference type="OrthoDB" id="191139at2759"/>
<dbReference type="InterPro" id="IPR036291">
    <property type="entry name" value="NAD(P)-bd_dom_sf"/>
</dbReference>
<dbReference type="Proteomes" id="UP000559256">
    <property type="component" value="Unassembled WGS sequence"/>
</dbReference>
<dbReference type="Gene3D" id="3.40.50.720">
    <property type="entry name" value="NAD(P)-binding Rossmann-like Domain"/>
    <property type="match status" value="1"/>
</dbReference>
<dbReference type="InterPro" id="IPR002347">
    <property type="entry name" value="SDR_fam"/>
</dbReference>
<keyword evidence="5" id="KW-1185">Reference proteome</keyword>
<evidence type="ECO:0000256" key="2">
    <source>
        <dbReference type="ARBA" id="ARBA00022857"/>
    </source>
</evidence>